<proteinExistence type="predicted"/>
<reference evidence="1" key="1">
    <citation type="submission" date="2016-03" db="EMBL/GenBank/DDBJ databases">
        <title>Mechanisms controlling the formation of the plant cell surface in tip-growing cells are functionally conserved among land plants.</title>
        <authorList>
            <person name="Honkanen S."/>
            <person name="Jones V.A."/>
            <person name="Morieri G."/>
            <person name="Champion C."/>
            <person name="Hetherington A.J."/>
            <person name="Kelly S."/>
            <person name="Saint-Marcoux D."/>
            <person name="Proust H."/>
            <person name="Prescott H."/>
            <person name="Dolan L."/>
        </authorList>
    </citation>
    <scope>NUCLEOTIDE SEQUENCE [LARGE SCALE GENOMIC DNA]</scope>
    <source>
        <tissue evidence="1">Whole gametophyte</tissue>
    </source>
</reference>
<dbReference type="EMBL" id="LVLJ01003083">
    <property type="protein sequence ID" value="OAE22711.1"/>
    <property type="molecule type" value="Genomic_DNA"/>
</dbReference>
<organism evidence="1 2">
    <name type="scientific">Marchantia polymorpha subsp. ruderalis</name>
    <dbReference type="NCBI Taxonomy" id="1480154"/>
    <lineage>
        <taxon>Eukaryota</taxon>
        <taxon>Viridiplantae</taxon>
        <taxon>Streptophyta</taxon>
        <taxon>Embryophyta</taxon>
        <taxon>Marchantiophyta</taxon>
        <taxon>Marchantiopsida</taxon>
        <taxon>Marchantiidae</taxon>
        <taxon>Marchantiales</taxon>
        <taxon>Marchantiaceae</taxon>
        <taxon>Marchantia</taxon>
    </lineage>
</organism>
<protein>
    <submittedName>
        <fullName evidence="1">Uncharacterized protein</fullName>
    </submittedName>
</protein>
<dbReference type="AlphaFoldDB" id="A0A176VQZ1"/>
<name>A0A176VQZ1_MARPO</name>
<comment type="caution">
    <text evidence="1">The sequence shown here is derived from an EMBL/GenBank/DDBJ whole genome shotgun (WGS) entry which is preliminary data.</text>
</comment>
<evidence type="ECO:0000313" key="1">
    <source>
        <dbReference type="EMBL" id="OAE22711.1"/>
    </source>
</evidence>
<gene>
    <name evidence="1" type="ORF">AXG93_2675s1450</name>
</gene>
<evidence type="ECO:0000313" key="2">
    <source>
        <dbReference type="Proteomes" id="UP000077202"/>
    </source>
</evidence>
<accession>A0A176VQZ1</accession>
<sequence length="124" mass="13217">MRAQMKQDGAVEVQQGQSRVMAVVTGTLERVGRWVPTVDAVITFVQSLVVGSKELISVQTDGFIDVFGGSLCRGTAIQLQLRSARSGVASALQQERGTDKATFPFVPISIRVGMSGQSCAISRC</sequence>
<keyword evidence="2" id="KW-1185">Reference proteome</keyword>
<dbReference type="Proteomes" id="UP000077202">
    <property type="component" value="Unassembled WGS sequence"/>
</dbReference>